<evidence type="ECO:0000256" key="8">
    <source>
        <dbReference type="ARBA" id="ARBA00023004"/>
    </source>
</evidence>
<dbReference type="FunFam" id="1.10.630.10:FF:000022">
    <property type="entry name" value="Taxadiene 5-alpha hydroxylase"/>
    <property type="match status" value="1"/>
</dbReference>
<keyword evidence="11" id="KW-0503">Monooxygenase</keyword>
<name>A0A7J7I3Y9_CAMSI</name>
<evidence type="ECO:0000256" key="12">
    <source>
        <dbReference type="SAM" id="Phobius"/>
    </source>
</evidence>
<keyword evidence="6 12" id="KW-1133">Transmembrane helix</keyword>
<evidence type="ECO:0000313" key="14">
    <source>
        <dbReference type="Proteomes" id="UP000593564"/>
    </source>
</evidence>
<evidence type="ECO:0000256" key="4">
    <source>
        <dbReference type="ARBA" id="ARBA00022692"/>
    </source>
</evidence>
<evidence type="ECO:0000256" key="6">
    <source>
        <dbReference type="ARBA" id="ARBA00022989"/>
    </source>
</evidence>
<dbReference type="AlphaFoldDB" id="A0A7J7I3Y9"/>
<keyword evidence="14" id="KW-1185">Reference proteome</keyword>
<evidence type="ECO:0000256" key="7">
    <source>
        <dbReference type="ARBA" id="ARBA00023002"/>
    </source>
</evidence>
<dbReference type="InterPro" id="IPR017972">
    <property type="entry name" value="Cyt_P450_CS"/>
</dbReference>
<sequence length="496" mass="55638">MDVPSNLEVPSFESKLPFQAIILVTIFIALLGAYLKLNFSLHRGKNLPPGSYGFPIVGQTLTFLKAQKQNEPDKWIADRVAKYGPVFKTSLVGSKAVVVTGQAGNRLVFSGGDNGIVSNLPKSSGSIFGKHSIFEVSGSKHKLIRGAMMNFLRPESLQRFVGEMDLLVKQQLFQELNGKDSTHGVKLMKRITFKVTCSLLFGLPEGKEKDALFADFIVAIKGAWSIPLDLPGTVFGKAMQARRRVTKLLSNLISKSRRKMEEGKVCSQEDMISTFIALRDENGELIPDVQIIDNCVTLMIASHNTTSIVLCMLLRLLARDAEVRSKVLEEQKKALKAREENGGKLGWSEIQMMKYTWRVVQEIMRMTPPVFGNFKRTSRDISFAGFHIPKGWQVFWATSPTHMDENIFSEPEKFDPSRFENPSGSIPPYTYIPFGAGYRICPGAEFARIEVLLIIHHLITNYEWSEMIPNEPIVREPTPYPAMGLPLKLHPNKIHV</sequence>
<dbReference type="PROSITE" id="PS00086">
    <property type="entry name" value="CYTOCHROME_P450"/>
    <property type="match status" value="1"/>
</dbReference>
<evidence type="ECO:0000256" key="10">
    <source>
        <dbReference type="PIRSR" id="PIRSR602401-1"/>
    </source>
</evidence>
<dbReference type="PANTHER" id="PTHR24286">
    <property type="entry name" value="CYTOCHROME P450 26"/>
    <property type="match status" value="1"/>
</dbReference>
<evidence type="ECO:0000256" key="9">
    <source>
        <dbReference type="ARBA" id="ARBA00023136"/>
    </source>
</evidence>
<organism evidence="13 14">
    <name type="scientific">Camellia sinensis</name>
    <name type="common">Tea plant</name>
    <name type="synonym">Thea sinensis</name>
    <dbReference type="NCBI Taxonomy" id="4442"/>
    <lineage>
        <taxon>Eukaryota</taxon>
        <taxon>Viridiplantae</taxon>
        <taxon>Streptophyta</taxon>
        <taxon>Embryophyta</taxon>
        <taxon>Tracheophyta</taxon>
        <taxon>Spermatophyta</taxon>
        <taxon>Magnoliopsida</taxon>
        <taxon>eudicotyledons</taxon>
        <taxon>Gunneridae</taxon>
        <taxon>Pentapetalae</taxon>
        <taxon>asterids</taxon>
        <taxon>Ericales</taxon>
        <taxon>Theaceae</taxon>
        <taxon>Camellia</taxon>
    </lineage>
</organism>
<evidence type="ECO:0000256" key="1">
    <source>
        <dbReference type="ARBA" id="ARBA00001971"/>
    </source>
</evidence>
<dbReference type="Gene3D" id="1.10.630.10">
    <property type="entry name" value="Cytochrome P450"/>
    <property type="match status" value="1"/>
</dbReference>
<dbReference type="SUPFAM" id="SSF48264">
    <property type="entry name" value="Cytochrome P450"/>
    <property type="match status" value="1"/>
</dbReference>
<evidence type="ECO:0000256" key="3">
    <source>
        <dbReference type="ARBA" id="ARBA00010617"/>
    </source>
</evidence>
<dbReference type="EMBL" id="JACBKZ010000001">
    <property type="protein sequence ID" value="KAF5959743.1"/>
    <property type="molecule type" value="Genomic_DNA"/>
</dbReference>
<keyword evidence="7 11" id="KW-0560">Oxidoreductase</keyword>
<keyword evidence="9 12" id="KW-0472">Membrane</keyword>
<gene>
    <name evidence="13" type="ORF">HYC85_000952</name>
</gene>
<protein>
    <submittedName>
        <fullName evidence="13">Uncharacterized protein</fullName>
    </submittedName>
</protein>
<comment type="subcellular location">
    <subcellularLocation>
        <location evidence="2">Membrane</location>
        <topology evidence="2">Single-pass membrane protein</topology>
    </subcellularLocation>
</comment>
<keyword evidence="5 10" id="KW-0479">Metal-binding</keyword>
<dbReference type="InterPro" id="IPR002401">
    <property type="entry name" value="Cyt_P450_E_grp-I"/>
</dbReference>
<dbReference type="Proteomes" id="UP000593564">
    <property type="component" value="Unassembled WGS sequence"/>
</dbReference>
<evidence type="ECO:0000256" key="5">
    <source>
        <dbReference type="ARBA" id="ARBA00022723"/>
    </source>
</evidence>
<dbReference type="CDD" id="cd11043">
    <property type="entry name" value="CYP90-like"/>
    <property type="match status" value="1"/>
</dbReference>
<comment type="similarity">
    <text evidence="3 11">Belongs to the cytochrome P450 family.</text>
</comment>
<keyword evidence="8 10" id="KW-0408">Iron</keyword>
<dbReference type="InterPro" id="IPR036396">
    <property type="entry name" value="Cyt_P450_sf"/>
</dbReference>
<reference evidence="13 14" key="2">
    <citation type="submission" date="2020-07" db="EMBL/GenBank/DDBJ databases">
        <title>Genome assembly of wild tea tree DASZ reveals pedigree and selection history of tea varieties.</title>
        <authorList>
            <person name="Zhang W."/>
        </authorList>
    </citation>
    <scope>NUCLEOTIDE SEQUENCE [LARGE SCALE GENOMIC DNA]</scope>
    <source>
        <strain evidence="14">cv. G240</strain>
        <tissue evidence="13">Leaf</tissue>
    </source>
</reference>
<evidence type="ECO:0000256" key="2">
    <source>
        <dbReference type="ARBA" id="ARBA00004167"/>
    </source>
</evidence>
<dbReference type="PANTHER" id="PTHR24286:SF256">
    <property type="entry name" value="CYTOCHROME P450 FAMILY PROTEIN"/>
    <property type="match status" value="1"/>
</dbReference>
<dbReference type="GO" id="GO:0016020">
    <property type="term" value="C:membrane"/>
    <property type="evidence" value="ECO:0007669"/>
    <property type="project" value="UniProtKB-SubCell"/>
</dbReference>
<dbReference type="InterPro" id="IPR001128">
    <property type="entry name" value="Cyt_P450"/>
</dbReference>
<proteinExistence type="inferred from homology"/>
<dbReference type="GO" id="GO:0004497">
    <property type="term" value="F:monooxygenase activity"/>
    <property type="evidence" value="ECO:0007669"/>
    <property type="project" value="UniProtKB-KW"/>
</dbReference>
<dbReference type="GO" id="GO:0005506">
    <property type="term" value="F:iron ion binding"/>
    <property type="evidence" value="ECO:0007669"/>
    <property type="project" value="InterPro"/>
</dbReference>
<comment type="caution">
    <text evidence="13">The sequence shown here is derived from an EMBL/GenBank/DDBJ whole genome shotgun (WGS) entry which is preliminary data.</text>
</comment>
<comment type="cofactor">
    <cofactor evidence="1 10">
        <name>heme</name>
        <dbReference type="ChEBI" id="CHEBI:30413"/>
    </cofactor>
</comment>
<dbReference type="PRINTS" id="PR00463">
    <property type="entry name" value="EP450I"/>
</dbReference>
<evidence type="ECO:0000313" key="13">
    <source>
        <dbReference type="EMBL" id="KAF5959743.1"/>
    </source>
</evidence>
<keyword evidence="10 11" id="KW-0349">Heme</keyword>
<dbReference type="GO" id="GO:0016705">
    <property type="term" value="F:oxidoreductase activity, acting on paired donors, with incorporation or reduction of molecular oxygen"/>
    <property type="evidence" value="ECO:0007669"/>
    <property type="project" value="InterPro"/>
</dbReference>
<accession>A0A7J7I3Y9</accession>
<evidence type="ECO:0000256" key="11">
    <source>
        <dbReference type="RuleBase" id="RU000461"/>
    </source>
</evidence>
<dbReference type="Pfam" id="PF00067">
    <property type="entry name" value="p450"/>
    <property type="match status" value="1"/>
</dbReference>
<keyword evidence="4 12" id="KW-0812">Transmembrane</keyword>
<feature type="binding site" description="axial binding residue" evidence="10">
    <location>
        <position position="441"/>
    </location>
    <ligand>
        <name>heme</name>
        <dbReference type="ChEBI" id="CHEBI:30413"/>
    </ligand>
    <ligandPart>
        <name>Fe</name>
        <dbReference type="ChEBI" id="CHEBI:18248"/>
    </ligandPart>
</feature>
<dbReference type="GO" id="GO:0016125">
    <property type="term" value="P:sterol metabolic process"/>
    <property type="evidence" value="ECO:0007669"/>
    <property type="project" value="TreeGrafter"/>
</dbReference>
<feature type="transmembrane region" description="Helical" evidence="12">
    <location>
        <begin position="16"/>
        <end position="35"/>
    </location>
</feature>
<dbReference type="GO" id="GO:0020037">
    <property type="term" value="F:heme binding"/>
    <property type="evidence" value="ECO:0007669"/>
    <property type="project" value="InterPro"/>
</dbReference>
<reference evidence="14" key="1">
    <citation type="journal article" date="2020" name="Nat. Commun.">
        <title>Genome assembly of wild tea tree DASZ reveals pedigree and selection history of tea varieties.</title>
        <authorList>
            <person name="Zhang W."/>
            <person name="Zhang Y."/>
            <person name="Qiu H."/>
            <person name="Guo Y."/>
            <person name="Wan H."/>
            <person name="Zhang X."/>
            <person name="Scossa F."/>
            <person name="Alseekh S."/>
            <person name="Zhang Q."/>
            <person name="Wang P."/>
            <person name="Xu L."/>
            <person name="Schmidt M.H."/>
            <person name="Jia X."/>
            <person name="Li D."/>
            <person name="Zhu A."/>
            <person name="Guo F."/>
            <person name="Chen W."/>
            <person name="Ni D."/>
            <person name="Usadel B."/>
            <person name="Fernie A.R."/>
            <person name="Wen W."/>
        </authorList>
    </citation>
    <scope>NUCLEOTIDE SEQUENCE [LARGE SCALE GENOMIC DNA]</scope>
    <source>
        <strain evidence="14">cv. G240</strain>
    </source>
</reference>
<dbReference type="PRINTS" id="PR00385">
    <property type="entry name" value="P450"/>
</dbReference>